<keyword evidence="7 15" id="KW-0863">Zinc-finger</keyword>
<dbReference type="GO" id="GO:0008270">
    <property type="term" value="F:zinc ion binding"/>
    <property type="evidence" value="ECO:0007669"/>
    <property type="project" value="UniProtKB-KW"/>
</dbReference>
<organism evidence="19 20">
    <name type="scientific">Populus tomentosa</name>
    <name type="common">Chinese white poplar</name>
    <dbReference type="NCBI Taxonomy" id="118781"/>
    <lineage>
        <taxon>Eukaryota</taxon>
        <taxon>Viridiplantae</taxon>
        <taxon>Streptophyta</taxon>
        <taxon>Embryophyta</taxon>
        <taxon>Tracheophyta</taxon>
        <taxon>Spermatophyta</taxon>
        <taxon>Magnoliopsida</taxon>
        <taxon>eudicotyledons</taxon>
        <taxon>Gunneridae</taxon>
        <taxon>Pentapetalae</taxon>
        <taxon>rosids</taxon>
        <taxon>fabids</taxon>
        <taxon>Malpighiales</taxon>
        <taxon>Salicaceae</taxon>
        <taxon>Saliceae</taxon>
        <taxon>Populus</taxon>
    </lineage>
</organism>
<dbReference type="EMBL" id="JAAWWB010000016">
    <property type="protein sequence ID" value="KAG6763792.1"/>
    <property type="molecule type" value="Genomic_DNA"/>
</dbReference>
<dbReference type="FunFam" id="3.30.40.10:FF:000461">
    <property type="entry name" value="RING-H2 finger protein ATL66"/>
    <property type="match status" value="1"/>
</dbReference>
<dbReference type="GO" id="GO:1990904">
    <property type="term" value="C:ribonucleoprotein complex"/>
    <property type="evidence" value="ECO:0007669"/>
    <property type="project" value="UniProtKB-KW"/>
</dbReference>
<comment type="caution">
    <text evidence="19">The sequence shown here is derived from an EMBL/GenBank/DDBJ whole genome shotgun (WGS) entry which is preliminary data.</text>
</comment>
<evidence type="ECO:0000256" key="2">
    <source>
        <dbReference type="ARBA" id="ARBA00004167"/>
    </source>
</evidence>
<keyword evidence="12 17" id="KW-0472">Membrane</keyword>
<evidence type="ECO:0000256" key="17">
    <source>
        <dbReference type="SAM" id="Phobius"/>
    </source>
</evidence>
<dbReference type="GO" id="GO:0005840">
    <property type="term" value="C:ribosome"/>
    <property type="evidence" value="ECO:0007669"/>
    <property type="project" value="UniProtKB-KW"/>
</dbReference>
<feature type="transmembrane region" description="Helical" evidence="17">
    <location>
        <begin position="27"/>
        <end position="48"/>
    </location>
</feature>
<keyword evidence="4" id="KW-0808">Transferase</keyword>
<sequence length="243" mass="27741">MASQDSQPFHWHYEELDENDFQVRGRALFYVLIVGSMIILIALLSIYARWVCLENTRHNLPSRLPVHHAPRLPPRGLESTIIKALPITLHKSNLGTSNNGTAVESECCICLGVFEDGDRLKVLPQCQHCFHCDCVDKWLVTQSSCPLCRASIRAESAVLSIIPECGLIGLPKLIRLHSKLGLTGLEPLNVAALSIILRSLYDSETKERRNTGLGYFVTMRAKWKKKRMRRLKRKRRKMRQRSK</sequence>
<evidence type="ECO:0000256" key="14">
    <source>
        <dbReference type="ARBA" id="ARBA00043969"/>
    </source>
</evidence>
<dbReference type="Proteomes" id="UP000886885">
    <property type="component" value="Chromosome 8D"/>
</dbReference>
<comment type="catalytic activity">
    <reaction evidence="1">
        <text>S-ubiquitinyl-[E2 ubiquitin-conjugating enzyme]-L-cysteine + [acceptor protein]-L-lysine = [E2 ubiquitin-conjugating enzyme]-L-cysteine + N(6)-ubiquitinyl-[acceptor protein]-L-lysine.</text>
        <dbReference type="EC" id="2.3.2.27"/>
    </reaction>
</comment>
<dbReference type="GO" id="GO:0061630">
    <property type="term" value="F:ubiquitin protein ligase activity"/>
    <property type="evidence" value="ECO:0007669"/>
    <property type="project" value="UniProtKB-EC"/>
</dbReference>
<keyword evidence="5 17" id="KW-0812">Transmembrane</keyword>
<dbReference type="OrthoDB" id="8062037at2759"/>
<dbReference type="PANTHER" id="PTHR46913:SF1">
    <property type="entry name" value="RING-H2 FINGER PROTEIN ATL16"/>
    <property type="match status" value="1"/>
</dbReference>
<keyword evidence="6" id="KW-0479">Metal-binding</keyword>
<dbReference type="Pfam" id="PF13639">
    <property type="entry name" value="zf-RING_2"/>
    <property type="match status" value="1"/>
</dbReference>
<evidence type="ECO:0000256" key="15">
    <source>
        <dbReference type="PROSITE-ProRule" id="PRU00175"/>
    </source>
</evidence>
<evidence type="ECO:0000313" key="20">
    <source>
        <dbReference type="Proteomes" id="UP000886885"/>
    </source>
</evidence>
<evidence type="ECO:0000256" key="7">
    <source>
        <dbReference type="ARBA" id="ARBA00022771"/>
    </source>
</evidence>
<evidence type="ECO:0000256" key="16">
    <source>
        <dbReference type="RuleBase" id="RU368055"/>
    </source>
</evidence>
<keyword evidence="8" id="KW-0833">Ubl conjugation pathway</keyword>
<dbReference type="GO" id="GO:0003735">
    <property type="term" value="F:structural constituent of ribosome"/>
    <property type="evidence" value="ECO:0007669"/>
    <property type="project" value="UniProtKB-UniRule"/>
</dbReference>
<evidence type="ECO:0000256" key="10">
    <source>
        <dbReference type="ARBA" id="ARBA00022980"/>
    </source>
</evidence>
<comment type="similarity">
    <text evidence="14 16">Belongs to the eukaryotic ribosomal protein eS32 family.</text>
</comment>
<dbReference type="SMART" id="SM00184">
    <property type="entry name" value="RING"/>
    <property type="match status" value="1"/>
</dbReference>
<evidence type="ECO:0000256" key="3">
    <source>
        <dbReference type="ARBA" id="ARBA00004906"/>
    </source>
</evidence>
<evidence type="ECO:0000256" key="1">
    <source>
        <dbReference type="ARBA" id="ARBA00000900"/>
    </source>
</evidence>
<evidence type="ECO:0000313" key="19">
    <source>
        <dbReference type="EMBL" id="KAG6763792.1"/>
    </source>
</evidence>
<dbReference type="AlphaFoldDB" id="A0A8X8CRQ5"/>
<keyword evidence="10 16" id="KW-0689">Ribosomal protein</keyword>
<dbReference type="Pfam" id="PF05162">
    <property type="entry name" value="Ribosomal_L41"/>
    <property type="match status" value="1"/>
</dbReference>
<name>A0A8X8CRQ5_POPTO</name>
<keyword evidence="13 16" id="KW-0687">Ribonucleoprotein</keyword>
<keyword evidence="11 17" id="KW-1133">Transmembrane helix</keyword>
<comment type="pathway">
    <text evidence="3">Protein modification; protein ubiquitination.</text>
</comment>
<dbReference type="GO" id="GO:0016020">
    <property type="term" value="C:membrane"/>
    <property type="evidence" value="ECO:0007669"/>
    <property type="project" value="UniProtKB-SubCell"/>
</dbReference>
<evidence type="ECO:0000256" key="4">
    <source>
        <dbReference type="ARBA" id="ARBA00022679"/>
    </source>
</evidence>
<keyword evidence="20" id="KW-1185">Reference proteome</keyword>
<evidence type="ECO:0000256" key="12">
    <source>
        <dbReference type="ARBA" id="ARBA00023136"/>
    </source>
</evidence>
<evidence type="ECO:0000259" key="18">
    <source>
        <dbReference type="PROSITE" id="PS50089"/>
    </source>
</evidence>
<evidence type="ECO:0000256" key="13">
    <source>
        <dbReference type="ARBA" id="ARBA00023274"/>
    </source>
</evidence>
<protein>
    <recommendedName>
        <fullName evidence="16">60S ribosomal protein L41</fullName>
    </recommendedName>
</protein>
<dbReference type="GO" id="GO:0006412">
    <property type="term" value="P:translation"/>
    <property type="evidence" value="ECO:0007669"/>
    <property type="project" value="InterPro"/>
</dbReference>
<comment type="subunit">
    <text evidence="16">Component of the large ribosomal subunit.</text>
</comment>
<proteinExistence type="inferred from homology"/>
<evidence type="ECO:0000256" key="6">
    <source>
        <dbReference type="ARBA" id="ARBA00022723"/>
    </source>
</evidence>
<evidence type="ECO:0000256" key="11">
    <source>
        <dbReference type="ARBA" id="ARBA00022989"/>
    </source>
</evidence>
<dbReference type="PROSITE" id="PS50089">
    <property type="entry name" value="ZF_RING_2"/>
    <property type="match status" value="1"/>
</dbReference>
<dbReference type="InterPro" id="IPR001841">
    <property type="entry name" value="Znf_RING"/>
</dbReference>
<evidence type="ECO:0000256" key="5">
    <source>
        <dbReference type="ARBA" id="ARBA00022692"/>
    </source>
</evidence>
<dbReference type="InterPro" id="IPR007836">
    <property type="entry name" value="Ribosomal_eS32"/>
</dbReference>
<comment type="subcellular location">
    <subcellularLocation>
        <location evidence="2">Membrane</location>
        <topology evidence="2">Single-pass membrane protein</topology>
    </subcellularLocation>
</comment>
<dbReference type="InterPro" id="IPR044600">
    <property type="entry name" value="ATL1/ATL16-like"/>
</dbReference>
<dbReference type="CDD" id="cd16461">
    <property type="entry name" value="RING-H2_EL5-like"/>
    <property type="match status" value="1"/>
</dbReference>
<gene>
    <name evidence="19" type="ORF">POTOM_031232</name>
</gene>
<feature type="domain" description="RING-type" evidence="18">
    <location>
        <begin position="107"/>
        <end position="149"/>
    </location>
</feature>
<dbReference type="GO" id="GO:0016567">
    <property type="term" value="P:protein ubiquitination"/>
    <property type="evidence" value="ECO:0007669"/>
    <property type="project" value="InterPro"/>
</dbReference>
<dbReference type="PANTHER" id="PTHR46913">
    <property type="entry name" value="RING-H2 FINGER PROTEIN ATL16"/>
    <property type="match status" value="1"/>
</dbReference>
<evidence type="ECO:0000256" key="9">
    <source>
        <dbReference type="ARBA" id="ARBA00022833"/>
    </source>
</evidence>
<keyword evidence="9" id="KW-0862">Zinc</keyword>
<accession>A0A8X8CRQ5</accession>
<evidence type="ECO:0000256" key="8">
    <source>
        <dbReference type="ARBA" id="ARBA00022786"/>
    </source>
</evidence>
<reference evidence="19" key="1">
    <citation type="journal article" date="2020" name="bioRxiv">
        <title>Hybrid origin of Populus tomentosa Carr. identified through genome sequencing and phylogenomic analysis.</title>
        <authorList>
            <person name="An X."/>
            <person name="Gao K."/>
            <person name="Chen Z."/>
            <person name="Li J."/>
            <person name="Yang X."/>
            <person name="Yang X."/>
            <person name="Zhou J."/>
            <person name="Guo T."/>
            <person name="Zhao T."/>
            <person name="Huang S."/>
            <person name="Miao D."/>
            <person name="Khan W.U."/>
            <person name="Rao P."/>
            <person name="Ye M."/>
            <person name="Lei B."/>
            <person name="Liao W."/>
            <person name="Wang J."/>
            <person name="Ji L."/>
            <person name="Li Y."/>
            <person name="Guo B."/>
            <person name="Mustafa N.S."/>
            <person name="Li S."/>
            <person name="Yun Q."/>
            <person name="Keller S.R."/>
            <person name="Mao J."/>
            <person name="Zhang R."/>
            <person name="Strauss S.H."/>
        </authorList>
    </citation>
    <scope>NUCLEOTIDE SEQUENCE</scope>
    <source>
        <strain evidence="19">GM15</strain>
        <tissue evidence="19">Leaf</tissue>
    </source>
</reference>